<evidence type="ECO:0000313" key="2">
    <source>
        <dbReference type="Proteomes" id="UP000738431"/>
    </source>
</evidence>
<accession>A0ABZ1CDE3</accession>
<name>A0ABZ1CDE3_9BACT</name>
<dbReference type="Pfam" id="PF11197">
    <property type="entry name" value="DUF2835"/>
    <property type="match status" value="1"/>
</dbReference>
<dbReference type="Proteomes" id="UP000738431">
    <property type="component" value="Chromosome"/>
</dbReference>
<organism evidence="1 2">
    <name type="scientific">Actomonas aquatica</name>
    <dbReference type="NCBI Taxonomy" id="2866162"/>
    <lineage>
        <taxon>Bacteria</taxon>
        <taxon>Pseudomonadati</taxon>
        <taxon>Verrucomicrobiota</taxon>
        <taxon>Opitutia</taxon>
        <taxon>Opitutales</taxon>
        <taxon>Opitutaceae</taxon>
        <taxon>Actomonas</taxon>
    </lineage>
</organism>
<gene>
    <name evidence="1" type="ORF">K1X11_009780</name>
</gene>
<evidence type="ECO:0000313" key="1">
    <source>
        <dbReference type="EMBL" id="WRQ89696.1"/>
    </source>
</evidence>
<dbReference type="RefSeq" id="WP_221032156.1">
    <property type="nucleotide sequence ID" value="NZ_CP139781.1"/>
</dbReference>
<sequence length="78" mass="8939">MPALEFTLHFSSDEVLRYYRGQSRQVIAYLDDGRSVQFPASALQKVVTENGVHGRFRLLFDEHHKFVGLQRLPASFSA</sequence>
<proteinExistence type="predicted"/>
<reference evidence="1 2" key="1">
    <citation type="submission" date="2023-12" db="EMBL/GenBank/DDBJ databases">
        <title>Description of an unclassified Opitutus bacterium of Verrucomicrobiota.</title>
        <authorList>
            <person name="Zhang D.-F."/>
        </authorList>
    </citation>
    <scope>NUCLEOTIDE SEQUENCE [LARGE SCALE GENOMIC DNA]</scope>
    <source>
        <strain evidence="1 2">WL0086</strain>
    </source>
</reference>
<dbReference type="EMBL" id="CP139781">
    <property type="protein sequence ID" value="WRQ89696.1"/>
    <property type="molecule type" value="Genomic_DNA"/>
</dbReference>
<protein>
    <submittedName>
        <fullName evidence="1">DUF2835 domain-containing protein</fullName>
    </submittedName>
</protein>
<dbReference type="InterPro" id="IPR021363">
    <property type="entry name" value="DUF2835"/>
</dbReference>
<keyword evidence="2" id="KW-1185">Reference proteome</keyword>